<evidence type="ECO:0000256" key="1">
    <source>
        <dbReference type="ARBA" id="ARBA00004651"/>
    </source>
</evidence>
<evidence type="ECO:0000313" key="9">
    <source>
        <dbReference type="Proteomes" id="UP000262878"/>
    </source>
</evidence>
<dbReference type="GO" id="GO:0005886">
    <property type="term" value="C:plasma membrane"/>
    <property type="evidence" value="ECO:0007669"/>
    <property type="project" value="UniProtKB-SubCell"/>
</dbReference>
<feature type="transmembrane region" description="Helical" evidence="7">
    <location>
        <begin position="51"/>
        <end position="74"/>
    </location>
</feature>
<organism evidence="8 9">
    <name type="scientific">Idiomarina baltica</name>
    <dbReference type="NCBI Taxonomy" id="190892"/>
    <lineage>
        <taxon>Bacteria</taxon>
        <taxon>Pseudomonadati</taxon>
        <taxon>Pseudomonadota</taxon>
        <taxon>Gammaproteobacteria</taxon>
        <taxon>Alteromonadales</taxon>
        <taxon>Idiomarinaceae</taxon>
        <taxon>Idiomarina</taxon>
    </lineage>
</organism>
<dbReference type="GO" id="GO:0044780">
    <property type="term" value="P:bacterial-type flagellum assembly"/>
    <property type="evidence" value="ECO:0007669"/>
    <property type="project" value="InterPro"/>
</dbReference>
<evidence type="ECO:0000313" key="8">
    <source>
        <dbReference type="EMBL" id="HAR56676.1"/>
    </source>
</evidence>
<comment type="function">
    <text evidence="7">Role in flagellar biosynthesis.</text>
</comment>
<dbReference type="PRINTS" id="PR00952">
    <property type="entry name" value="TYPE3IMQPROT"/>
</dbReference>
<dbReference type="Proteomes" id="UP000262878">
    <property type="component" value="Unassembled WGS sequence"/>
</dbReference>
<proteinExistence type="inferred from homology"/>
<comment type="similarity">
    <text evidence="2 7">Belongs to the FliQ/MopD/SpaQ family.</text>
</comment>
<keyword evidence="7" id="KW-0975">Bacterial flagellum</keyword>
<dbReference type="STRING" id="314276.OS145_03608"/>
<protein>
    <recommendedName>
        <fullName evidence="7">Flagellar biosynthetic protein FliQ</fullName>
    </recommendedName>
</protein>
<dbReference type="GO" id="GO:0009425">
    <property type="term" value="C:bacterial-type flagellum basal body"/>
    <property type="evidence" value="ECO:0007669"/>
    <property type="project" value="UniProtKB-SubCell"/>
</dbReference>
<gene>
    <name evidence="7 8" type="primary">fliQ</name>
    <name evidence="8" type="ORF">DCR58_07825</name>
</gene>
<keyword evidence="3 7" id="KW-1003">Cell membrane</keyword>
<name>A0A348WQ64_9GAMM</name>
<evidence type="ECO:0000256" key="4">
    <source>
        <dbReference type="ARBA" id="ARBA00022692"/>
    </source>
</evidence>
<evidence type="ECO:0000256" key="2">
    <source>
        <dbReference type="ARBA" id="ARBA00006156"/>
    </source>
</evidence>
<feature type="transmembrane region" description="Helical" evidence="7">
    <location>
        <begin position="16"/>
        <end position="39"/>
    </location>
</feature>
<keyword evidence="8" id="KW-0969">Cilium</keyword>
<sequence length="89" mass="9702">MSPEVFLDVFQEALKVIVIIVAFIIVPSLLVGLMVAVFQAATSINEQTLSFLPRLLVTLAVIGLGGHFIVGLLMDFTIEMYNRIPQVVG</sequence>
<evidence type="ECO:0000256" key="5">
    <source>
        <dbReference type="ARBA" id="ARBA00022989"/>
    </source>
</evidence>
<reference evidence="8 9" key="1">
    <citation type="journal article" date="2018" name="Nat. Biotechnol.">
        <title>A standardized bacterial taxonomy based on genome phylogeny substantially revises the tree of life.</title>
        <authorList>
            <person name="Parks D.H."/>
            <person name="Chuvochina M."/>
            <person name="Waite D.W."/>
            <person name="Rinke C."/>
            <person name="Skarshewski A."/>
            <person name="Chaumeil P.A."/>
            <person name="Hugenholtz P."/>
        </authorList>
    </citation>
    <scope>NUCLEOTIDE SEQUENCE [LARGE SCALE GENOMIC DNA]</scope>
    <source>
        <strain evidence="8">UBA9360</strain>
    </source>
</reference>
<evidence type="ECO:0000256" key="7">
    <source>
        <dbReference type="RuleBase" id="RU364090"/>
    </source>
</evidence>
<dbReference type="InterPro" id="IPR006305">
    <property type="entry name" value="FliQ"/>
</dbReference>
<dbReference type="RefSeq" id="WP_006956173.1">
    <property type="nucleotide sequence ID" value="NZ_DAIRLQ010000023.1"/>
</dbReference>
<keyword evidence="4 7" id="KW-0812">Transmembrane</keyword>
<dbReference type="AlphaFoldDB" id="A0A348WQ64"/>
<keyword evidence="6 7" id="KW-0472">Membrane</keyword>
<dbReference type="GO" id="GO:0009306">
    <property type="term" value="P:protein secretion"/>
    <property type="evidence" value="ECO:0007669"/>
    <property type="project" value="InterPro"/>
</dbReference>
<keyword evidence="5 7" id="KW-1133">Transmembrane helix</keyword>
<evidence type="ECO:0000256" key="6">
    <source>
        <dbReference type="ARBA" id="ARBA00023136"/>
    </source>
</evidence>
<keyword evidence="8" id="KW-0966">Cell projection</keyword>
<dbReference type="EMBL" id="DMUP01000182">
    <property type="protein sequence ID" value="HAR56676.1"/>
    <property type="molecule type" value="Genomic_DNA"/>
</dbReference>
<dbReference type="NCBIfam" id="TIGR01402">
    <property type="entry name" value="fliQ"/>
    <property type="match status" value="1"/>
</dbReference>
<dbReference type="PANTHER" id="PTHR34040">
    <property type="entry name" value="FLAGELLAR BIOSYNTHETIC PROTEIN FLIQ"/>
    <property type="match status" value="1"/>
</dbReference>
<keyword evidence="8" id="KW-0282">Flagellum</keyword>
<accession>A0A348WQ64</accession>
<comment type="subcellular location">
    <subcellularLocation>
        <location evidence="1 7">Cell membrane</location>
        <topology evidence="1">Multi-pass membrane protein</topology>
    </subcellularLocation>
    <subcellularLocation>
        <location evidence="7">Bacterial flagellum basal body</location>
    </subcellularLocation>
</comment>
<dbReference type="InterPro" id="IPR002191">
    <property type="entry name" value="Bac_export_3"/>
</dbReference>
<comment type="caution">
    <text evidence="8">The sequence shown here is derived from an EMBL/GenBank/DDBJ whole genome shotgun (WGS) entry which is preliminary data.</text>
</comment>
<evidence type="ECO:0000256" key="3">
    <source>
        <dbReference type="ARBA" id="ARBA00022475"/>
    </source>
</evidence>
<dbReference type="PANTHER" id="PTHR34040:SF8">
    <property type="entry name" value="FLAGELLAR BIOSYNTHETIC PROTEIN FLIQ"/>
    <property type="match status" value="1"/>
</dbReference>
<dbReference type="PIRSF" id="PIRSF004669">
    <property type="entry name" value="FliQ"/>
    <property type="match status" value="1"/>
</dbReference>
<dbReference type="Pfam" id="PF01313">
    <property type="entry name" value="Bac_export_3"/>
    <property type="match status" value="1"/>
</dbReference>